<reference evidence="2 3" key="1">
    <citation type="submission" date="2019-04" db="EMBL/GenBank/DDBJ databases">
        <authorList>
            <person name="Poehlein A."/>
            <person name="Bengelsdorf F.R."/>
            <person name="Duerre P."/>
            <person name="Daniel R."/>
        </authorList>
    </citation>
    <scope>NUCLEOTIDE SEQUENCE [LARGE SCALE GENOMIC DNA]</scope>
    <source>
        <strain evidence="2 3">BS-1</strain>
    </source>
</reference>
<protein>
    <submittedName>
        <fullName evidence="2">DNA replication protein DnaC</fullName>
    </submittedName>
</protein>
<dbReference type="InterPro" id="IPR027417">
    <property type="entry name" value="P-loop_NTPase"/>
</dbReference>
<dbReference type="GO" id="GO:0005524">
    <property type="term" value="F:ATP binding"/>
    <property type="evidence" value="ECO:0007669"/>
    <property type="project" value="InterPro"/>
</dbReference>
<dbReference type="RefSeq" id="WP_167875237.1">
    <property type="nucleotide sequence ID" value="NZ_SRMQ01000018.1"/>
</dbReference>
<dbReference type="PANTHER" id="PTHR30050">
    <property type="entry name" value="CHROMOSOMAL REPLICATION INITIATOR PROTEIN DNAA"/>
    <property type="match status" value="1"/>
</dbReference>
<dbReference type="Pfam" id="PF01695">
    <property type="entry name" value="IstB_IS21"/>
    <property type="match status" value="1"/>
</dbReference>
<dbReference type="Gene3D" id="3.40.50.300">
    <property type="entry name" value="P-loop containing nucleotide triphosphate hydrolases"/>
    <property type="match status" value="1"/>
</dbReference>
<dbReference type="AlphaFoldDB" id="A0A4Z0Y679"/>
<dbReference type="PANTHER" id="PTHR30050:SF10">
    <property type="entry name" value="PHAGE-LIKE ELEMENT PBSX PROTEIN XKDC"/>
    <property type="match status" value="1"/>
</dbReference>
<accession>A0A4Z0Y679</accession>
<comment type="caution">
    <text evidence="2">The sequence shown here is derived from an EMBL/GenBank/DDBJ whole genome shotgun (WGS) entry which is preliminary data.</text>
</comment>
<gene>
    <name evidence="2" type="primary">dnaC_3</name>
    <name evidence="2" type="ORF">CAGA_24210</name>
</gene>
<feature type="domain" description="IstB-like ATP-binding" evidence="1">
    <location>
        <begin position="88"/>
        <end position="231"/>
    </location>
</feature>
<sequence>MSKVPPTVRKKYQSTAKCTDKTQHECDVMNSIRGNLTGYDCPKCLNRGTVFKVDGNYIVSRECECMKIRRSVWNIEKSGIKELLSRCTFDNFQDTEEWQKDLKSGASTFITDHIGKWFYAGGQVGCGKTHICTAICGELLKQGMSVRYMLWRDEVVKLKANVNDSEEYQKLINVWKTAQVLYVDDFFKTSDTEDGKKKKPTQADINVAFEILNYRYINPKLITIISSERSINDLLDCDEAVGSRIYERTKDYCFYFRPDKNKNWRLR</sequence>
<dbReference type="GO" id="GO:0006260">
    <property type="term" value="P:DNA replication"/>
    <property type="evidence" value="ECO:0007669"/>
    <property type="project" value="TreeGrafter"/>
</dbReference>
<dbReference type="EMBL" id="SRMQ01000018">
    <property type="protein sequence ID" value="TGJ75398.1"/>
    <property type="molecule type" value="Genomic_DNA"/>
</dbReference>
<evidence type="ECO:0000313" key="2">
    <source>
        <dbReference type="EMBL" id="TGJ75398.1"/>
    </source>
</evidence>
<dbReference type="InterPro" id="IPR002611">
    <property type="entry name" value="IstB_ATP-bd"/>
</dbReference>
<evidence type="ECO:0000259" key="1">
    <source>
        <dbReference type="Pfam" id="PF01695"/>
    </source>
</evidence>
<proteinExistence type="predicted"/>
<dbReference type="Proteomes" id="UP000297714">
    <property type="component" value="Unassembled WGS sequence"/>
</dbReference>
<keyword evidence="3" id="KW-1185">Reference proteome</keyword>
<organism evidence="2 3">
    <name type="scientific">Caproiciproducens galactitolivorans</name>
    <dbReference type="NCBI Taxonomy" id="642589"/>
    <lineage>
        <taxon>Bacteria</taxon>
        <taxon>Bacillati</taxon>
        <taxon>Bacillota</taxon>
        <taxon>Clostridia</taxon>
        <taxon>Eubacteriales</taxon>
        <taxon>Acutalibacteraceae</taxon>
        <taxon>Caproiciproducens</taxon>
    </lineage>
</organism>
<name>A0A4Z0Y679_9FIRM</name>
<evidence type="ECO:0000313" key="3">
    <source>
        <dbReference type="Proteomes" id="UP000297714"/>
    </source>
</evidence>
<dbReference type="SUPFAM" id="SSF52540">
    <property type="entry name" value="P-loop containing nucleoside triphosphate hydrolases"/>
    <property type="match status" value="1"/>
</dbReference>